<dbReference type="InterPro" id="IPR022966">
    <property type="entry name" value="RNase_II/R_CS"/>
</dbReference>
<dbReference type="PANTHER" id="PTHR23355:SF9">
    <property type="entry name" value="DIS3-LIKE EXONUCLEASE 2"/>
    <property type="match status" value="1"/>
</dbReference>
<evidence type="ECO:0000313" key="10">
    <source>
        <dbReference type="EMBL" id="RMB04471.1"/>
    </source>
</evidence>
<dbReference type="SMART" id="SM00955">
    <property type="entry name" value="RNB"/>
    <property type="match status" value="1"/>
</dbReference>
<dbReference type="FunCoup" id="A0A3M0C3P2">
    <property type="interactions" value="508"/>
</dbReference>
<name>A0A3M0C3P2_9PROT</name>
<accession>A0A3M0C3P2</accession>
<dbReference type="Proteomes" id="UP000271227">
    <property type="component" value="Unassembled WGS sequence"/>
</dbReference>
<dbReference type="GO" id="GO:0008859">
    <property type="term" value="F:exoribonuclease II activity"/>
    <property type="evidence" value="ECO:0007669"/>
    <property type="project" value="UniProtKB-UniRule"/>
</dbReference>
<comment type="catalytic activity">
    <reaction evidence="1 7">
        <text>Exonucleolytic cleavage in the 3'- to 5'-direction to yield nucleoside 5'-phosphates.</text>
        <dbReference type="EC" id="3.1.13.1"/>
    </reaction>
</comment>
<comment type="function">
    <text evidence="7">3'-5' exoribonuclease that releases 5'-nucleoside monophosphates and is involved in maturation of structured RNAs.</text>
</comment>
<evidence type="ECO:0000256" key="8">
    <source>
        <dbReference type="SAM" id="MobiDB-lite"/>
    </source>
</evidence>
<dbReference type="InterPro" id="IPR011805">
    <property type="entry name" value="RNase_R"/>
</dbReference>
<organism evidence="10 11">
    <name type="scientific">Eilatimonas milleporae</name>
    <dbReference type="NCBI Taxonomy" id="911205"/>
    <lineage>
        <taxon>Bacteria</taxon>
        <taxon>Pseudomonadati</taxon>
        <taxon>Pseudomonadota</taxon>
        <taxon>Alphaproteobacteria</taxon>
        <taxon>Kordiimonadales</taxon>
        <taxon>Kordiimonadaceae</taxon>
        <taxon>Eilatimonas</taxon>
    </lineage>
</organism>
<dbReference type="InterPro" id="IPR012340">
    <property type="entry name" value="NA-bd_OB-fold"/>
</dbReference>
<dbReference type="SMART" id="SM00316">
    <property type="entry name" value="S1"/>
    <property type="match status" value="1"/>
</dbReference>
<dbReference type="InterPro" id="IPR003029">
    <property type="entry name" value="S1_domain"/>
</dbReference>
<evidence type="ECO:0000259" key="9">
    <source>
        <dbReference type="PROSITE" id="PS50126"/>
    </source>
</evidence>
<dbReference type="OrthoDB" id="9764149at2"/>
<reference evidence="10 11" key="1">
    <citation type="submission" date="2018-10" db="EMBL/GenBank/DDBJ databases">
        <title>Genomic Encyclopedia of Archaeal and Bacterial Type Strains, Phase II (KMG-II): from individual species to whole genera.</title>
        <authorList>
            <person name="Goeker M."/>
        </authorList>
    </citation>
    <scope>NUCLEOTIDE SEQUENCE [LARGE SCALE GENOMIC DNA]</scope>
    <source>
        <strain evidence="10 11">DSM 25217</strain>
    </source>
</reference>
<dbReference type="PANTHER" id="PTHR23355">
    <property type="entry name" value="RIBONUCLEASE"/>
    <property type="match status" value="1"/>
</dbReference>
<keyword evidence="5 7" id="KW-0269">Exonuclease</keyword>
<comment type="caution">
    <text evidence="10">The sequence shown here is derived from an EMBL/GenBank/DDBJ whole genome shotgun (WGS) entry which is preliminary data.</text>
</comment>
<dbReference type="InterPro" id="IPR040476">
    <property type="entry name" value="CSD2"/>
</dbReference>
<keyword evidence="4 7" id="KW-0378">Hydrolase</keyword>
<dbReference type="InterPro" id="IPR004476">
    <property type="entry name" value="RNase_II/RNase_R"/>
</dbReference>
<dbReference type="GO" id="GO:0005829">
    <property type="term" value="C:cytosol"/>
    <property type="evidence" value="ECO:0007669"/>
    <property type="project" value="TreeGrafter"/>
</dbReference>
<keyword evidence="2 7" id="KW-0963">Cytoplasm</keyword>
<evidence type="ECO:0000256" key="7">
    <source>
        <dbReference type="HAMAP-Rule" id="MF_01895"/>
    </source>
</evidence>
<sequence>MDHENDPAAKKDEAVSSKTDPAPPPSRDEILAFLKTADGKITKREIARAFNVRGPDKVLLKKMLREMAEDGLIAKDAARALRPADRLPGVQVVEFAGLDDHGDVLVRPAGWKDEAAPPRIYLDERRRGRGKGPRVSAMGPGDRALARLIPIDDGGTRYRAHVLKRLESLPDDILGIFHGGSGGGRLHAIDKKNRDDYLIAEGDTGGAVEGELVLAQPVGRGRRRGSGPRMARVSERLGDVTAARSISLIAIHAHDIPHVFPDDVLNQAKAVTPPPVGARTDLRAIPLITIDPADARDHDDAIFAEADNDPGNPGGWHIIVAIADVAHYVSPGSALDCEARKRGNSCYFPDRVVPMLPEELSAGLCSLKPGEDRAAMVVHIWLDAQGHKRRHRFERAMINSHANLTYTQAQRALDGMVGEAAGPLLDSVLKPLAGAFGALMTARERRQPLDLDMPERRIELDDAGRVTAIALRERLTTHRIVEEFMILANVCAAETLEKHRMPHLYRIHEEPPMDKLETLRDFLSTLGLTLTRGAVMQPRLFNGILAQVEGSPHERLVNEVVLRSQTQAYYGADNRGHFGLALPRYSHFTSPIRRYADLIVHRGLIRALKLGKDGLIDDEMENLDDTGEHISATERRAMAAERDSTDRYLAAYLTDRVGQTFKGRISGVSRHGLFVALEPSGGDGLIPISTLGQDYYRLDETRHSLIGENYGEEFRLGDAVDVKLLEANRFTGGLRLELAGDRDLPAFISGKPNRRPRQRSAGAYDKNTKPGKRRSKARR</sequence>
<dbReference type="Pfam" id="PF17876">
    <property type="entry name" value="CSD2"/>
    <property type="match status" value="1"/>
</dbReference>
<dbReference type="InterPro" id="IPR050180">
    <property type="entry name" value="RNR_Ribonuclease"/>
</dbReference>
<dbReference type="CDD" id="cd04471">
    <property type="entry name" value="S1_RNase_R"/>
    <property type="match status" value="1"/>
</dbReference>
<dbReference type="Pfam" id="PF00773">
    <property type="entry name" value="RNB"/>
    <property type="match status" value="1"/>
</dbReference>
<dbReference type="AlphaFoldDB" id="A0A3M0C3P2"/>
<dbReference type="GO" id="GO:0006402">
    <property type="term" value="P:mRNA catabolic process"/>
    <property type="evidence" value="ECO:0007669"/>
    <property type="project" value="TreeGrafter"/>
</dbReference>
<feature type="compositionally biased region" description="Basic residues" evidence="8">
    <location>
        <begin position="769"/>
        <end position="779"/>
    </location>
</feature>
<gene>
    <name evidence="7" type="primary">rnr</name>
    <name evidence="10" type="ORF">BXY39_2734</name>
</gene>
<comment type="similarity">
    <text evidence="7">Belongs to the RNR ribonuclease family. RNase R subfamily.</text>
</comment>
<protein>
    <recommendedName>
        <fullName evidence="7">Ribonuclease R</fullName>
        <shortName evidence="7">RNase R</shortName>
        <ecNumber evidence="7">3.1.13.1</ecNumber>
    </recommendedName>
</protein>
<keyword evidence="6 7" id="KW-0694">RNA-binding</keyword>
<feature type="region of interest" description="Disordered" evidence="8">
    <location>
        <begin position="1"/>
        <end position="28"/>
    </location>
</feature>
<proteinExistence type="inferred from homology"/>
<dbReference type="NCBIfam" id="TIGR00358">
    <property type="entry name" value="3_prime_RNase"/>
    <property type="match status" value="1"/>
</dbReference>
<dbReference type="EMBL" id="REFR01000013">
    <property type="protein sequence ID" value="RMB04471.1"/>
    <property type="molecule type" value="Genomic_DNA"/>
</dbReference>
<keyword evidence="11" id="KW-1185">Reference proteome</keyword>
<evidence type="ECO:0000256" key="6">
    <source>
        <dbReference type="ARBA" id="ARBA00022884"/>
    </source>
</evidence>
<feature type="domain" description="S1 motif" evidence="9">
    <location>
        <begin position="658"/>
        <end position="739"/>
    </location>
</feature>
<evidence type="ECO:0000256" key="2">
    <source>
        <dbReference type="ARBA" id="ARBA00022490"/>
    </source>
</evidence>
<keyword evidence="3 7" id="KW-0540">Nuclease</keyword>
<evidence type="ECO:0000256" key="4">
    <source>
        <dbReference type="ARBA" id="ARBA00022801"/>
    </source>
</evidence>
<dbReference type="Pfam" id="PF00575">
    <property type="entry name" value="S1"/>
    <property type="match status" value="1"/>
</dbReference>
<dbReference type="InParanoid" id="A0A3M0C3P2"/>
<feature type="region of interest" description="Disordered" evidence="8">
    <location>
        <begin position="745"/>
        <end position="779"/>
    </location>
</feature>
<feature type="compositionally biased region" description="Basic and acidic residues" evidence="8">
    <location>
        <begin position="1"/>
        <end position="15"/>
    </location>
</feature>
<dbReference type="NCBIfam" id="TIGR02063">
    <property type="entry name" value="RNase_R"/>
    <property type="match status" value="1"/>
</dbReference>
<dbReference type="GO" id="GO:0003723">
    <property type="term" value="F:RNA binding"/>
    <property type="evidence" value="ECO:0007669"/>
    <property type="project" value="UniProtKB-UniRule"/>
</dbReference>
<dbReference type="PROSITE" id="PS01175">
    <property type="entry name" value="RIBONUCLEASE_II"/>
    <property type="match status" value="1"/>
</dbReference>
<dbReference type="EC" id="3.1.13.1" evidence="7"/>
<evidence type="ECO:0000313" key="11">
    <source>
        <dbReference type="Proteomes" id="UP000271227"/>
    </source>
</evidence>
<dbReference type="InterPro" id="IPR001900">
    <property type="entry name" value="RNase_II/R"/>
</dbReference>
<dbReference type="Gene3D" id="2.40.50.140">
    <property type="entry name" value="Nucleic acid-binding proteins"/>
    <property type="match status" value="1"/>
</dbReference>
<evidence type="ECO:0000256" key="5">
    <source>
        <dbReference type="ARBA" id="ARBA00022839"/>
    </source>
</evidence>
<evidence type="ECO:0000256" key="3">
    <source>
        <dbReference type="ARBA" id="ARBA00022722"/>
    </source>
</evidence>
<dbReference type="HAMAP" id="MF_01895">
    <property type="entry name" value="RNase_R"/>
    <property type="match status" value="1"/>
</dbReference>
<dbReference type="SUPFAM" id="SSF50249">
    <property type="entry name" value="Nucleic acid-binding proteins"/>
    <property type="match status" value="2"/>
</dbReference>
<evidence type="ECO:0000256" key="1">
    <source>
        <dbReference type="ARBA" id="ARBA00001849"/>
    </source>
</evidence>
<comment type="subcellular location">
    <subcellularLocation>
        <location evidence="7">Cytoplasm</location>
    </subcellularLocation>
</comment>
<dbReference type="PROSITE" id="PS50126">
    <property type="entry name" value="S1"/>
    <property type="match status" value="1"/>
</dbReference>